<evidence type="ECO:0000256" key="1">
    <source>
        <dbReference type="SAM" id="Phobius"/>
    </source>
</evidence>
<proteinExistence type="predicted"/>
<dbReference type="Proteomes" id="UP000594621">
    <property type="component" value="Chromosome"/>
</dbReference>
<evidence type="ECO:0000313" key="2">
    <source>
        <dbReference type="EMBL" id="QPF90142.1"/>
    </source>
</evidence>
<organism evidence="2 3">
    <name type="scientific">Bradyrhizobium commune</name>
    <dbReference type="NCBI Taxonomy" id="83627"/>
    <lineage>
        <taxon>Bacteria</taxon>
        <taxon>Pseudomonadati</taxon>
        <taxon>Pseudomonadota</taxon>
        <taxon>Alphaproteobacteria</taxon>
        <taxon>Hyphomicrobiales</taxon>
        <taxon>Nitrobacteraceae</taxon>
        <taxon>Bradyrhizobium</taxon>
    </lineage>
</organism>
<dbReference type="EMBL" id="CP061379">
    <property type="protein sequence ID" value="QPF90142.1"/>
    <property type="molecule type" value="Genomic_DNA"/>
</dbReference>
<dbReference type="KEGG" id="bcou:IC761_27070"/>
<protein>
    <submittedName>
        <fullName evidence="2">Uncharacterized protein</fullName>
    </submittedName>
</protein>
<dbReference type="RefSeq" id="WP_195799734.1">
    <property type="nucleotide sequence ID" value="NZ_CP061379.1"/>
</dbReference>
<keyword evidence="1" id="KW-1133">Transmembrane helix</keyword>
<keyword evidence="1" id="KW-0472">Membrane</keyword>
<gene>
    <name evidence="2" type="ORF">IC761_27070</name>
</gene>
<sequence length="74" mass="8432">MLAEWQTFANAKLPEVRMVPLQMEQVVERDIAPRDGLSERMEGALLLTSLAAVTICWCGFLAMMIWKGFFWVLA</sequence>
<reference evidence="2 3" key="1">
    <citation type="submission" date="2020-09" db="EMBL/GenBank/DDBJ databases">
        <title>Complete genomes of bradyrhizobia occurring on native shrubby legumes in Australia.</title>
        <authorList>
            <person name="Lafay B."/>
        </authorList>
    </citation>
    <scope>NUCLEOTIDE SEQUENCE [LARGE SCALE GENOMIC DNA]</scope>
    <source>
        <strain evidence="2 3">BDV5040</strain>
    </source>
</reference>
<dbReference type="AlphaFoldDB" id="A0A7S9D2T3"/>
<feature type="transmembrane region" description="Helical" evidence="1">
    <location>
        <begin position="44"/>
        <end position="66"/>
    </location>
</feature>
<evidence type="ECO:0000313" key="3">
    <source>
        <dbReference type="Proteomes" id="UP000594621"/>
    </source>
</evidence>
<keyword evidence="3" id="KW-1185">Reference proteome</keyword>
<name>A0A7S9D2T3_9BRAD</name>
<accession>A0A7S9D2T3</accession>
<keyword evidence="1" id="KW-0812">Transmembrane</keyword>